<dbReference type="AlphaFoldDB" id="A0A0F0L0M7"/>
<keyword evidence="3 7" id="KW-0808">Transferase</keyword>
<dbReference type="InterPro" id="IPR052190">
    <property type="entry name" value="Euk-Arch_PrmC-MTase"/>
</dbReference>
<dbReference type="GO" id="GO:0003676">
    <property type="term" value="F:nucleic acid binding"/>
    <property type="evidence" value="ECO:0007669"/>
    <property type="project" value="InterPro"/>
</dbReference>
<evidence type="ECO:0000313" key="7">
    <source>
        <dbReference type="EMBL" id="KJL25121.1"/>
    </source>
</evidence>
<evidence type="ECO:0000259" key="6">
    <source>
        <dbReference type="Pfam" id="PF23186"/>
    </source>
</evidence>
<dbReference type="InterPro" id="IPR007848">
    <property type="entry name" value="Small_mtfrase_dom"/>
</dbReference>
<dbReference type="InterPro" id="IPR002052">
    <property type="entry name" value="DNA_methylase_N6_adenine_CS"/>
</dbReference>
<dbReference type="PANTHER" id="PTHR45875:SF1">
    <property type="entry name" value="METHYLTRANSFERASE N6AMT1"/>
    <property type="match status" value="1"/>
</dbReference>
<evidence type="ECO:0000256" key="4">
    <source>
        <dbReference type="ARBA" id="ARBA00022691"/>
    </source>
</evidence>
<dbReference type="CDD" id="cd02440">
    <property type="entry name" value="AdoMet_MTases"/>
    <property type="match status" value="1"/>
</dbReference>
<evidence type="ECO:0000256" key="2">
    <source>
        <dbReference type="ARBA" id="ARBA00022603"/>
    </source>
</evidence>
<dbReference type="Pfam" id="PF05175">
    <property type="entry name" value="MTS"/>
    <property type="match status" value="1"/>
</dbReference>
<evidence type="ECO:0000256" key="3">
    <source>
        <dbReference type="ARBA" id="ARBA00022679"/>
    </source>
</evidence>
<dbReference type="PROSITE" id="PS00092">
    <property type="entry name" value="N6_MTASE"/>
    <property type="match status" value="1"/>
</dbReference>
<dbReference type="RefSeq" id="WP_248700410.1">
    <property type="nucleotide sequence ID" value="NZ_JYIT01000071.1"/>
</dbReference>
<accession>A0A0F0L0M7</accession>
<dbReference type="GO" id="GO:0035657">
    <property type="term" value="C:eRF1 methyltransferase complex"/>
    <property type="evidence" value="ECO:0007669"/>
    <property type="project" value="TreeGrafter"/>
</dbReference>
<keyword evidence="4" id="KW-0949">S-adenosyl-L-methionine</keyword>
<evidence type="ECO:0000256" key="1">
    <source>
        <dbReference type="ARBA" id="ARBA00006149"/>
    </source>
</evidence>
<feature type="domain" description="Methyltransferase small" evidence="5">
    <location>
        <begin position="156"/>
        <end position="290"/>
    </location>
</feature>
<dbReference type="Pfam" id="PF23186">
    <property type="entry name" value="DUF7059"/>
    <property type="match status" value="1"/>
</dbReference>
<evidence type="ECO:0000259" key="5">
    <source>
        <dbReference type="Pfam" id="PF05175"/>
    </source>
</evidence>
<dbReference type="Proteomes" id="UP000033448">
    <property type="component" value="Unassembled WGS sequence"/>
</dbReference>
<dbReference type="SUPFAM" id="SSF53335">
    <property type="entry name" value="S-adenosyl-L-methionine-dependent methyltransferases"/>
    <property type="match status" value="1"/>
</dbReference>
<dbReference type="GO" id="GO:0032259">
    <property type="term" value="P:methylation"/>
    <property type="evidence" value="ECO:0007669"/>
    <property type="project" value="UniProtKB-KW"/>
</dbReference>
<reference evidence="7 8" key="1">
    <citation type="submission" date="2015-02" db="EMBL/GenBank/DDBJ databases">
        <title>Draft genome sequences of ten Microbacterium spp. with emphasis on heavy metal contaminated environments.</title>
        <authorList>
            <person name="Corretto E."/>
        </authorList>
    </citation>
    <scope>NUCLEOTIDE SEQUENCE [LARGE SCALE GENOMIC DNA]</scope>
    <source>
        <strain evidence="7 8">DSM 23848</strain>
    </source>
</reference>
<gene>
    <name evidence="7" type="primary">prmC_1</name>
    <name evidence="7" type="ORF">RL72_01492</name>
</gene>
<dbReference type="EMBL" id="JYIT01000071">
    <property type="protein sequence ID" value="KJL25121.1"/>
    <property type="molecule type" value="Genomic_DNA"/>
</dbReference>
<keyword evidence="2 7" id="KW-0489">Methyltransferase</keyword>
<proteinExistence type="inferred from homology"/>
<dbReference type="GO" id="GO:0008170">
    <property type="term" value="F:N-methyltransferase activity"/>
    <property type="evidence" value="ECO:0007669"/>
    <property type="project" value="UniProtKB-ARBA"/>
</dbReference>
<dbReference type="PATRIC" id="fig|582680.7.peg.1531"/>
<dbReference type="Gene3D" id="3.40.50.150">
    <property type="entry name" value="Vaccinia Virus protein VP39"/>
    <property type="match status" value="1"/>
</dbReference>
<feature type="domain" description="DUF7059" evidence="6">
    <location>
        <begin position="23"/>
        <end position="107"/>
    </location>
</feature>
<name>A0A0F0L0M7_9MICO</name>
<comment type="caution">
    <text evidence="7">The sequence shown here is derived from an EMBL/GenBank/DDBJ whole genome shotgun (WGS) entry which is preliminary data.</text>
</comment>
<evidence type="ECO:0000313" key="8">
    <source>
        <dbReference type="Proteomes" id="UP000033448"/>
    </source>
</evidence>
<dbReference type="EC" id="2.1.1.-" evidence="7"/>
<dbReference type="GO" id="GO:0008757">
    <property type="term" value="F:S-adenosylmethionine-dependent methyltransferase activity"/>
    <property type="evidence" value="ECO:0007669"/>
    <property type="project" value="TreeGrafter"/>
</dbReference>
<keyword evidence="8" id="KW-1185">Reference proteome</keyword>
<organism evidence="7 8">
    <name type="scientific">Microbacterium azadirachtae</name>
    <dbReference type="NCBI Taxonomy" id="582680"/>
    <lineage>
        <taxon>Bacteria</taxon>
        <taxon>Bacillati</taxon>
        <taxon>Actinomycetota</taxon>
        <taxon>Actinomycetes</taxon>
        <taxon>Micrococcales</taxon>
        <taxon>Microbacteriaceae</taxon>
        <taxon>Microbacterium</taxon>
    </lineage>
</organism>
<dbReference type="PANTHER" id="PTHR45875">
    <property type="entry name" value="METHYLTRANSFERASE N6AMT1"/>
    <property type="match status" value="1"/>
</dbReference>
<comment type="similarity">
    <text evidence="1">Belongs to the eukaryotic/archaeal PrmC-related family.</text>
</comment>
<dbReference type="InterPro" id="IPR055487">
    <property type="entry name" value="DUF7059"/>
</dbReference>
<dbReference type="InterPro" id="IPR029063">
    <property type="entry name" value="SAM-dependent_MTases_sf"/>
</dbReference>
<protein>
    <submittedName>
        <fullName evidence="7">Release factor glutamine methyltransferase</fullName>
        <ecNumber evidence="7">2.1.1.-</ecNumber>
    </submittedName>
</protein>
<dbReference type="GO" id="GO:0008276">
    <property type="term" value="F:protein methyltransferase activity"/>
    <property type="evidence" value="ECO:0007669"/>
    <property type="project" value="TreeGrafter"/>
</dbReference>
<sequence length="516" mass="54535">MVRHLTPRPDPLLCAALAADLDAADLRSEPLRAAWGAEADDALARGIRSPLLRAIADRTDALATLGRLFVLGMPQPEADVASALARTGVDGVEELGLAYREDGQVVPAALIRPQSFVDADGVGEWWIASDLDELALHHLDADGVLPADHVLGVGGASRTLASIVMPIEVERALDLGTGCGIQALLVSRHAGTVVATDISERALAYAELNAMLAGVHNIEFRRGSLFEPVADESFGLIVSNPPFVITPRGAGVPEYEYRDGGLVGDALVEAFVRTAPAHLAPGGSAQLLGNWESIGSALGLRRLESWIDQGLDAWVVQRETLSPLGYAELWIRDGGTTPRDAAFEPLLDAWLDDFAARGVTEIGFGYVLIRRPSDAAATSPVLRRFETVTQPVTSAGRAFLDGLAGHDALADGVPDVLLVAPDVTEARHHMPGQDAPSVIELRQGGGFARTVSVDPALAGFVGACDGELTVTQIAAALADLFEVPLAELWADLEPRLRALVTDGFLSTAEERTRNNA</sequence>